<keyword evidence="3" id="KW-1185">Reference proteome</keyword>
<sequence>MAPPRQQGAKLGTEPARMRGHVSGSSSEELRRLWRERGFINIETQLYTTGFHEGEVFRGSSDEFFLGSAEHS</sequence>
<reference evidence="2" key="1">
    <citation type="submission" date="2019-07" db="EMBL/GenBank/DDBJ databases">
        <authorList>
            <person name="Dittberner H."/>
        </authorList>
    </citation>
    <scope>NUCLEOTIDE SEQUENCE [LARGE SCALE GENOMIC DNA]</scope>
</reference>
<feature type="region of interest" description="Disordered" evidence="1">
    <location>
        <begin position="1"/>
        <end position="27"/>
    </location>
</feature>
<comment type="caution">
    <text evidence="2">The sequence shown here is derived from an EMBL/GenBank/DDBJ whole genome shotgun (WGS) entry which is preliminary data.</text>
</comment>
<organism evidence="2 3">
    <name type="scientific">Arabis nemorensis</name>
    <dbReference type="NCBI Taxonomy" id="586526"/>
    <lineage>
        <taxon>Eukaryota</taxon>
        <taxon>Viridiplantae</taxon>
        <taxon>Streptophyta</taxon>
        <taxon>Embryophyta</taxon>
        <taxon>Tracheophyta</taxon>
        <taxon>Spermatophyta</taxon>
        <taxon>Magnoliopsida</taxon>
        <taxon>eudicotyledons</taxon>
        <taxon>Gunneridae</taxon>
        <taxon>Pentapetalae</taxon>
        <taxon>rosids</taxon>
        <taxon>malvids</taxon>
        <taxon>Brassicales</taxon>
        <taxon>Brassicaceae</taxon>
        <taxon>Arabideae</taxon>
        <taxon>Arabis</taxon>
    </lineage>
</organism>
<dbReference type="Proteomes" id="UP000489600">
    <property type="component" value="Unassembled WGS sequence"/>
</dbReference>
<name>A0A565BFD1_9BRAS</name>
<protein>
    <submittedName>
        <fullName evidence="2">Uncharacterized protein</fullName>
    </submittedName>
</protein>
<evidence type="ECO:0000256" key="1">
    <source>
        <dbReference type="SAM" id="MobiDB-lite"/>
    </source>
</evidence>
<evidence type="ECO:0000313" key="3">
    <source>
        <dbReference type="Proteomes" id="UP000489600"/>
    </source>
</evidence>
<gene>
    <name evidence="2" type="ORF">ANE_LOCUS10456</name>
</gene>
<evidence type="ECO:0000313" key="2">
    <source>
        <dbReference type="EMBL" id="VVB00012.1"/>
    </source>
</evidence>
<accession>A0A565BFD1</accession>
<dbReference type="AlphaFoldDB" id="A0A565BFD1"/>
<proteinExistence type="predicted"/>
<dbReference type="EMBL" id="CABITT030000004">
    <property type="protein sequence ID" value="VVB00012.1"/>
    <property type="molecule type" value="Genomic_DNA"/>
</dbReference>